<dbReference type="Proteomes" id="UP000242699">
    <property type="component" value="Unassembled WGS sequence"/>
</dbReference>
<proteinExistence type="predicted"/>
<name>A0A2T2XAL7_9FIRM</name>
<protein>
    <submittedName>
        <fullName evidence="1">Uncharacterized protein</fullName>
    </submittedName>
</protein>
<evidence type="ECO:0000313" key="2">
    <source>
        <dbReference type="Proteomes" id="UP000242699"/>
    </source>
</evidence>
<accession>A0A2T2XAL7</accession>
<gene>
    <name evidence="1" type="ORF">C7B43_02090</name>
</gene>
<reference evidence="1 2" key="1">
    <citation type="journal article" date="2014" name="BMC Genomics">
        <title>Comparison of environmental and isolate Sulfobacillus genomes reveals diverse carbon, sulfur, nitrogen, and hydrogen metabolisms.</title>
        <authorList>
            <person name="Justice N.B."/>
            <person name="Norman A."/>
            <person name="Brown C.T."/>
            <person name="Singh A."/>
            <person name="Thomas B.C."/>
            <person name="Banfield J.F."/>
        </authorList>
    </citation>
    <scope>NUCLEOTIDE SEQUENCE [LARGE SCALE GENOMIC DNA]</scope>
    <source>
        <strain evidence="1">AMDSBA1</strain>
    </source>
</reference>
<dbReference type="EMBL" id="PXYT01000002">
    <property type="protein sequence ID" value="PSR31508.1"/>
    <property type="molecule type" value="Genomic_DNA"/>
</dbReference>
<dbReference type="AlphaFoldDB" id="A0A2T2XAL7"/>
<evidence type="ECO:0000313" key="1">
    <source>
        <dbReference type="EMBL" id="PSR31508.1"/>
    </source>
</evidence>
<comment type="caution">
    <text evidence="1">The sequence shown here is derived from an EMBL/GenBank/DDBJ whole genome shotgun (WGS) entry which is preliminary data.</text>
</comment>
<sequence>MEIKGAATSDEGRFHADWDHLLSARETMNAGEIVAMQDHAVVLDQVVKRLAGTRGIMMQEKAHEH</sequence>
<organism evidence="1 2">
    <name type="scientific">Sulfobacillus benefaciens</name>
    <dbReference type="NCBI Taxonomy" id="453960"/>
    <lineage>
        <taxon>Bacteria</taxon>
        <taxon>Bacillati</taxon>
        <taxon>Bacillota</taxon>
        <taxon>Clostridia</taxon>
        <taxon>Eubacteriales</taxon>
        <taxon>Clostridiales Family XVII. Incertae Sedis</taxon>
        <taxon>Sulfobacillus</taxon>
    </lineage>
</organism>